<reference evidence="4 5" key="1">
    <citation type="submission" date="2017-10" db="EMBL/GenBank/DDBJ databases">
        <title>Sedimentibacterium mangrovi gen. nov., sp. nov., a novel member of family Phyllobacteriacea isolated from mangrove sediment.</title>
        <authorList>
            <person name="Liao H."/>
            <person name="Tian Y."/>
        </authorList>
    </citation>
    <scope>NUCLEOTIDE SEQUENCE [LARGE SCALE GENOMIC DNA]</scope>
    <source>
        <strain evidence="4 5">X9-2-2</strain>
    </source>
</reference>
<evidence type="ECO:0000256" key="2">
    <source>
        <dbReference type="ARBA" id="ARBA00023315"/>
    </source>
</evidence>
<evidence type="ECO:0000259" key="3">
    <source>
        <dbReference type="PROSITE" id="PS51186"/>
    </source>
</evidence>
<accession>A0A2G1QUD1</accession>
<dbReference type="AlphaFoldDB" id="A0A2G1QUD1"/>
<proteinExistence type="predicted"/>
<dbReference type="OrthoDB" id="118465at2"/>
<evidence type="ECO:0000313" key="5">
    <source>
        <dbReference type="Proteomes" id="UP000221168"/>
    </source>
</evidence>
<keyword evidence="2" id="KW-0012">Acyltransferase</keyword>
<evidence type="ECO:0000313" key="4">
    <source>
        <dbReference type="EMBL" id="PHP69101.1"/>
    </source>
</evidence>
<organism evidence="4 5">
    <name type="scientific">Zhengella mangrovi</name>
    <dbReference type="NCBI Taxonomy" id="1982044"/>
    <lineage>
        <taxon>Bacteria</taxon>
        <taxon>Pseudomonadati</taxon>
        <taxon>Pseudomonadota</taxon>
        <taxon>Alphaproteobacteria</taxon>
        <taxon>Hyphomicrobiales</taxon>
        <taxon>Notoacmeibacteraceae</taxon>
        <taxon>Zhengella</taxon>
    </lineage>
</organism>
<dbReference type="PROSITE" id="PS51186">
    <property type="entry name" value="GNAT"/>
    <property type="match status" value="1"/>
</dbReference>
<feature type="domain" description="N-acetyltransferase" evidence="3">
    <location>
        <begin position="4"/>
        <end position="166"/>
    </location>
</feature>
<gene>
    <name evidence="4" type="ORF">CSC94_03775</name>
</gene>
<dbReference type="CDD" id="cd04301">
    <property type="entry name" value="NAT_SF"/>
    <property type="match status" value="1"/>
</dbReference>
<dbReference type="Pfam" id="PF00583">
    <property type="entry name" value="Acetyltransf_1"/>
    <property type="match status" value="1"/>
</dbReference>
<dbReference type="EMBL" id="PDVP01000001">
    <property type="protein sequence ID" value="PHP69101.1"/>
    <property type="molecule type" value="Genomic_DNA"/>
</dbReference>
<dbReference type="Proteomes" id="UP000221168">
    <property type="component" value="Unassembled WGS sequence"/>
</dbReference>
<dbReference type="RefSeq" id="WP_099303837.1">
    <property type="nucleotide sequence ID" value="NZ_PDVP01000001.1"/>
</dbReference>
<protein>
    <submittedName>
        <fullName evidence="4">GNAT family N-acetyltransferase</fullName>
    </submittedName>
</protein>
<dbReference type="InterPro" id="IPR016181">
    <property type="entry name" value="Acyl_CoA_acyltransferase"/>
</dbReference>
<dbReference type="Gene3D" id="3.40.630.30">
    <property type="match status" value="1"/>
</dbReference>
<comment type="caution">
    <text evidence="4">The sequence shown here is derived from an EMBL/GenBank/DDBJ whole genome shotgun (WGS) entry which is preliminary data.</text>
</comment>
<dbReference type="SUPFAM" id="SSF55729">
    <property type="entry name" value="Acyl-CoA N-acyltransferases (Nat)"/>
    <property type="match status" value="1"/>
</dbReference>
<dbReference type="InterPro" id="IPR050832">
    <property type="entry name" value="Bact_Acetyltransf"/>
</dbReference>
<keyword evidence="1 4" id="KW-0808">Transferase</keyword>
<keyword evidence="5" id="KW-1185">Reference proteome</keyword>
<dbReference type="PANTHER" id="PTHR43877:SF1">
    <property type="entry name" value="ACETYLTRANSFERASE"/>
    <property type="match status" value="1"/>
</dbReference>
<name>A0A2G1QUD1_9HYPH</name>
<evidence type="ECO:0000256" key="1">
    <source>
        <dbReference type="ARBA" id="ARBA00022679"/>
    </source>
</evidence>
<dbReference type="PANTHER" id="PTHR43877">
    <property type="entry name" value="AMINOALKYLPHOSPHONATE N-ACETYLTRANSFERASE-RELATED-RELATED"/>
    <property type="match status" value="1"/>
</dbReference>
<dbReference type="GO" id="GO:0016747">
    <property type="term" value="F:acyltransferase activity, transferring groups other than amino-acyl groups"/>
    <property type="evidence" value="ECO:0007669"/>
    <property type="project" value="InterPro"/>
</dbReference>
<sequence length="166" mass="17960">MNDIVIRQATADDRDDLEALIGACYSAVYPGWYSDDILTDAMPAMLRIDPALLASGHYFTASIGGRLAGCGGWSKTAPGTGRPEDATGHIRHFATDPDLMRAGVGSAILTTCINEAKRDGVGRLMCFSSRPAEKFYARHGFRRLEEVSVMLGDEIAFPAVMMERTA</sequence>
<dbReference type="InterPro" id="IPR000182">
    <property type="entry name" value="GNAT_dom"/>
</dbReference>